<dbReference type="Gene3D" id="3.40.50.2300">
    <property type="match status" value="1"/>
</dbReference>
<dbReference type="PROSITE" id="PS50110">
    <property type="entry name" value="RESPONSE_REGULATORY"/>
    <property type="match status" value="1"/>
</dbReference>
<dbReference type="PANTHER" id="PTHR44591">
    <property type="entry name" value="STRESS RESPONSE REGULATOR PROTEIN 1"/>
    <property type="match status" value="1"/>
</dbReference>
<evidence type="ECO:0000313" key="4">
    <source>
        <dbReference type="EMBL" id="GGF19978.1"/>
    </source>
</evidence>
<accession>A0A8J3E3L7</accession>
<dbReference type="GO" id="GO:0000160">
    <property type="term" value="P:phosphorelay signal transduction system"/>
    <property type="evidence" value="ECO:0007669"/>
    <property type="project" value="InterPro"/>
</dbReference>
<keyword evidence="1 2" id="KW-0597">Phosphoprotein</keyword>
<protein>
    <submittedName>
        <fullName evidence="4">Response regulator</fullName>
    </submittedName>
</protein>
<feature type="modified residue" description="4-aspartylphosphate" evidence="2">
    <location>
        <position position="49"/>
    </location>
</feature>
<dbReference type="Proteomes" id="UP000646365">
    <property type="component" value="Unassembled WGS sequence"/>
</dbReference>
<gene>
    <name evidence="4" type="ORF">GCM10011611_27470</name>
</gene>
<proteinExistence type="predicted"/>
<dbReference type="InterPro" id="IPR001789">
    <property type="entry name" value="Sig_transdc_resp-reg_receiver"/>
</dbReference>
<dbReference type="SMART" id="SM00448">
    <property type="entry name" value="REC"/>
    <property type="match status" value="1"/>
</dbReference>
<sequence length="120" mass="13554">MFILDDDADLRAALQFSLELDGFTVETFATGEELVQQAEFPEIGCLVVDYRLPGMNGLDALDQLRRRQIRLPAVLITTQPRRSVRQRAAAIGVPIIEKPLLSNALSEHIRRADPRFFNHP</sequence>
<evidence type="ECO:0000313" key="5">
    <source>
        <dbReference type="Proteomes" id="UP000646365"/>
    </source>
</evidence>
<dbReference type="Pfam" id="PF00072">
    <property type="entry name" value="Response_reg"/>
    <property type="match status" value="1"/>
</dbReference>
<comment type="caution">
    <text evidence="4">The sequence shown here is derived from an EMBL/GenBank/DDBJ whole genome shotgun (WGS) entry which is preliminary data.</text>
</comment>
<evidence type="ECO:0000259" key="3">
    <source>
        <dbReference type="PROSITE" id="PS50110"/>
    </source>
</evidence>
<dbReference type="EMBL" id="BMJQ01000006">
    <property type="protein sequence ID" value="GGF19978.1"/>
    <property type="molecule type" value="Genomic_DNA"/>
</dbReference>
<dbReference type="AlphaFoldDB" id="A0A8J3E3L7"/>
<dbReference type="InterPro" id="IPR011006">
    <property type="entry name" value="CheY-like_superfamily"/>
</dbReference>
<keyword evidence="5" id="KW-1185">Reference proteome</keyword>
<reference evidence="4" key="1">
    <citation type="journal article" date="2014" name="Int. J. Syst. Evol. Microbiol.">
        <title>Complete genome sequence of Corynebacterium casei LMG S-19264T (=DSM 44701T), isolated from a smear-ripened cheese.</title>
        <authorList>
            <consortium name="US DOE Joint Genome Institute (JGI-PGF)"/>
            <person name="Walter F."/>
            <person name="Albersmeier A."/>
            <person name="Kalinowski J."/>
            <person name="Ruckert C."/>
        </authorList>
    </citation>
    <scope>NUCLEOTIDE SEQUENCE</scope>
    <source>
        <strain evidence="4">CGMCC 1.15725</strain>
    </source>
</reference>
<organism evidence="4 5">
    <name type="scientific">Aliidongia dinghuensis</name>
    <dbReference type="NCBI Taxonomy" id="1867774"/>
    <lineage>
        <taxon>Bacteria</taxon>
        <taxon>Pseudomonadati</taxon>
        <taxon>Pseudomonadota</taxon>
        <taxon>Alphaproteobacteria</taxon>
        <taxon>Rhodospirillales</taxon>
        <taxon>Dongiaceae</taxon>
        <taxon>Aliidongia</taxon>
    </lineage>
</organism>
<feature type="domain" description="Response regulatory" evidence="3">
    <location>
        <begin position="1"/>
        <end position="113"/>
    </location>
</feature>
<dbReference type="InterPro" id="IPR050595">
    <property type="entry name" value="Bact_response_regulator"/>
</dbReference>
<dbReference type="SUPFAM" id="SSF52172">
    <property type="entry name" value="CheY-like"/>
    <property type="match status" value="1"/>
</dbReference>
<dbReference type="PANTHER" id="PTHR44591:SF25">
    <property type="entry name" value="CHEMOTAXIS TWO-COMPONENT RESPONSE REGULATOR"/>
    <property type="match status" value="1"/>
</dbReference>
<evidence type="ECO:0000256" key="2">
    <source>
        <dbReference type="PROSITE-ProRule" id="PRU00169"/>
    </source>
</evidence>
<name>A0A8J3E3L7_9PROT</name>
<evidence type="ECO:0000256" key="1">
    <source>
        <dbReference type="ARBA" id="ARBA00022553"/>
    </source>
</evidence>
<reference evidence="4" key="2">
    <citation type="submission" date="2020-09" db="EMBL/GenBank/DDBJ databases">
        <authorList>
            <person name="Sun Q."/>
            <person name="Zhou Y."/>
        </authorList>
    </citation>
    <scope>NUCLEOTIDE SEQUENCE</scope>
    <source>
        <strain evidence="4">CGMCC 1.15725</strain>
    </source>
</reference>